<dbReference type="Pfam" id="PF09560">
    <property type="entry name" value="Spore_YunB"/>
    <property type="match status" value="1"/>
</dbReference>
<evidence type="ECO:0000313" key="2">
    <source>
        <dbReference type="EMBL" id="OUM20938.1"/>
    </source>
</evidence>
<dbReference type="Proteomes" id="UP000194903">
    <property type="component" value="Unassembled WGS sequence"/>
</dbReference>
<dbReference type="InterPro" id="IPR014197">
    <property type="entry name" value="Sporulation_prot_YunB"/>
</dbReference>
<accession>A0A252F584</accession>
<gene>
    <name evidence="2" type="ORF">CBW42_04985</name>
</gene>
<organism evidence="2 3">
    <name type="scientific">Butyricicoccus porcorum</name>
    <dbReference type="NCBI Taxonomy" id="1945634"/>
    <lineage>
        <taxon>Bacteria</taxon>
        <taxon>Bacillati</taxon>
        <taxon>Bacillota</taxon>
        <taxon>Clostridia</taxon>
        <taxon>Eubacteriales</taxon>
        <taxon>Butyricicoccaceae</taxon>
        <taxon>Butyricicoccus</taxon>
    </lineage>
</organism>
<keyword evidence="3" id="KW-1185">Reference proteome</keyword>
<comment type="caution">
    <text evidence="2">The sequence shown here is derived from an EMBL/GenBank/DDBJ whole genome shotgun (WGS) entry which is preliminary data.</text>
</comment>
<feature type="transmembrane region" description="Helical" evidence="1">
    <location>
        <begin position="52"/>
        <end position="71"/>
    </location>
</feature>
<proteinExistence type="predicted"/>
<evidence type="ECO:0008006" key="4">
    <source>
        <dbReference type="Google" id="ProtNLM"/>
    </source>
</evidence>
<evidence type="ECO:0000313" key="3">
    <source>
        <dbReference type="Proteomes" id="UP000194903"/>
    </source>
</evidence>
<protein>
    <recommendedName>
        <fullName evidence="4">Sporulation protein YunB</fullName>
    </recommendedName>
</protein>
<reference evidence="2 3" key="1">
    <citation type="submission" date="2017-05" db="EMBL/GenBank/DDBJ databases">
        <title>Butyricicoccus porcorum sp. nov. a butyrate-producing bacterium from the swine intestinal tract.</title>
        <authorList>
            <person name="Trachsel J."/>
            <person name="Humphrey S."/>
            <person name="Allen H.K."/>
        </authorList>
    </citation>
    <scope>NUCLEOTIDE SEQUENCE [LARGE SCALE GENOMIC DNA]</scope>
    <source>
        <strain evidence="2">BB10</strain>
    </source>
</reference>
<keyword evidence="1" id="KW-0472">Membrane</keyword>
<keyword evidence="1" id="KW-0812">Transmembrane</keyword>
<dbReference type="EMBL" id="NHOC01000004">
    <property type="protein sequence ID" value="OUM20938.1"/>
    <property type="molecule type" value="Genomic_DNA"/>
</dbReference>
<name>A0A252F584_9FIRM</name>
<keyword evidence="1" id="KW-1133">Transmembrane helix</keyword>
<dbReference type="AlphaFoldDB" id="A0A252F584"/>
<sequence>MRVLLLRGKKEEPPARCPHTLLSAERGMGMNLHIRTALARHRTRRRAGRGHTYGWIFLVVLFACPVGLHALRPRLTEYAVNYVQYQVTSIMEQSVAACAGEMEEIGRMQTDETGAVTSLTTDTAAVNRLRTAVVRQVYDNIGTLENAHTAVSLGTLVDPQYLAGVGPELPFGVTALGCVSAKVKSDFSNAGINQTIHTLTIRMTADFSIRTLGRAQTVTVSAEYPLEETIVVGDVPLIAANS</sequence>
<evidence type="ECO:0000256" key="1">
    <source>
        <dbReference type="SAM" id="Phobius"/>
    </source>
</evidence>